<reference evidence="1" key="1">
    <citation type="submission" date="2020-01" db="EMBL/GenBank/DDBJ databases">
        <authorList>
            <consortium name="DOE Joint Genome Institute"/>
            <person name="Haridas S."/>
            <person name="Albert R."/>
            <person name="Binder M."/>
            <person name="Bloem J."/>
            <person name="Labutti K."/>
            <person name="Salamov A."/>
            <person name="Andreopoulos B."/>
            <person name="Baker S.E."/>
            <person name="Barry K."/>
            <person name="Bills G."/>
            <person name="Bluhm B.H."/>
            <person name="Cannon C."/>
            <person name="Castanera R."/>
            <person name="Culley D.E."/>
            <person name="Daum C."/>
            <person name="Ezra D."/>
            <person name="Gonzalez J.B."/>
            <person name="Henrissat B."/>
            <person name="Kuo A."/>
            <person name="Liang C."/>
            <person name="Lipzen A."/>
            <person name="Lutzoni F."/>
            <person name="Magnuson J."/>
            <person name="Mondo S."/>
            <person name="Nolan M."/>
            <person name="Ohm R."/>
            <person name="Pangilinan J."/>
            <person name="Park H.-J."/>
            <person name="Ramirez L."/>
            <person name="Alfaro M."/>
            <person name="Sun H."/>
            <person name="Tritt A."/>
            <person name="Yoshinaga Y."/>
            <person name="Zwiers L.-H."/>
            <person name="Turgeon B.G."/>
            <person name="Goodwin S.B."/>
            <person name="Spatafora J.W."/>
            <person name="Crous P.W."/>
            <person name="Grigoriev I.V."/>
        </authorList>
    </citation>
    <scope>NUCLEOTIDE SEQUENCE</scope>
    <source>
        <strain evidence="1">P77</strain>
    </source>
</reference>
<dbReference type="Proteomes" id="UP000800040">
    <property type="component" value="Unassembled WGS sequence"/>
</dbReference>
<accession>A0A6A5K9C2</accession>
<evidence type="ECO:0000313" key="1">
    <source>
        <dbReference type="EMBL" id="KAF1834435.1"/>
    </source>
</evidence>
<organism evidence="1 2">
    <name type="scientific">Decorospora gaudefroyi</name>
    <dbReference type="NCBI Taxonomy" id="184978"/>
    <lineage>
        <taxon>Eukaryota</taxon>
        <taxon>Fungi</taxon>
        <taxon>Dikarya</taxon>
        <taxon>Ascomycota</taxon>
        <taxon>Pezizomycotina</taxon>
        <taxon>Dothideomycetes</taxon>
        <taxon>Pleosporomycetidae</taxon>
        <taxon>Pleosporales</taxon>
        <taxon>Pleosporineae</taxon>
        <taxon>Pleosporaceae</taxon>
        <taxon>Decorospora</taxon>
    </lineage>
</organism>
<protein>
    <submittedName>
        <fullName evidence="1">Uncharacterized protein</fullName>
    </submittedName>
</protein>
<dbReference type="OrthoDB" id="3770722at2759"/>
<gene>
    <name evidence="1" type="ORF">BDW02DRAFT_335259</name>
</gene>
<evidence type="ECO:0000313" key="2">
    <source>
        <dbReference type="Proteomes" id="UP000800040"/>
    </source>
</evidence>
<dbReference type="AlphaFoldDB" id="A0A6A5K9C2"/>
<keyword evidence="2" id="KW-1185">Reference proteome</keyword>
<sequence length="360" mass="40376">MSDSFDPDPRRRTRWNRPWLDPLPLRLSSRGERLGTLDAITAYSGILAELEEEERRLAQGYFVDPQGALEENVSDQQLLRSLLYSETQGEVQSQQVNMTRPRATNSIAAKPIITVVSMLPKTTYKERDDDAAKNSRSPAYVKVQLQMLKYVKTHPTDTLMARLACRWTQEISSDKQPRAQDVLSLCYYMRILGFDTYADFKNGSMSLYVVNREEQVRSPYNDTLYWKQTLKTDDIVFMATSRSPDPSAYWAARYHALAGFSAARGGRHNAVLDPSYALNIRNLLGETRDGDTSHEEAAAGAAAGADEPVAIQEQPENVAVLLAGAQADLDELLSGLVPDPIGVNALLERMEQYRARLPQE</sequence>
<proteinExistence type="predicted"/>
<name>A0A6A5K9C2_9PLEO</name>
<dbReference type="EMBL" id="ML975302">
    <property type="protein sequence ID" value="KAF1834435.1"/>
    <property type="molecule type" value="Genomic_DNA"/>
</dbReference>